<organism evidence="2 3">
    <name type="scientific">Penicillium subrubescens</name>
    <dbReference type="NCBI Taxonomy" id="1316194"/>
    <lineage>
        <taxon>Eukaryota</taxon>
        <taxon>Fungi</taxon>
        <taxon>Dikarya</taxon>
        <taxon>Ascomycota</taxon>
        <taxon>Pezizomycotina</taxon>
        <taxon>Eurotiomycetes</taxon>
        <taxon>Eurotiomycetidae</taxon>
        <taxon>Eurotiales</taxon>
        <taxon>Aspergillaceae</taxon>
        <taxon>Penicillium</taxon>
    </lineage>
</organism>
<evidence type="ECO:0000256" key="1">
    <source>
        <dbReference type="SAM" id="MobiDB-lite"/>
    </source>
</evidence>
<comment type="caution">
    <text evidence="2">The sequence shown here is derived from an EMBL/GenBank/DDBJ whole genome shotgun (WGS) entry which is preliminary data.</text>
</comment>
<keyword evidence="3" id="KW-1185">Reference proteome</keyword>
<evidence type="ECO:0000313" key="3">
    <source>
        <dbReference type="Proteomes" id="UP000186955"/>
    </source>
</evidence>
<feature type="compositionally biased region" description="Acidic residues" evidence="1">
    <location>
        <begin position="28"/>
        <end position="37"/>
    </location>
</feature>
<dbReference type="OrthoDB" id="4941332at2759"/>
<protein>
    <submittedName>
        <fullName evidence="2">Uncharacterized protein</fullName>
    </submittedName>
</protein>
<evidence type="ECO:0000313" key="2">
    <source>
        <dbReference type="EMBL" id="OKO97756.1"/>
    </source>
</evidence>
<gene>
    <name evidence="2" type="ORF">PENSUB_9682</name>
</gene>
<dbReference type="EMBL" id="MNBE01000683">
    <property type="protein sequence ID" value="OKO97756.1"/>
    <property type="molecule type" value="Genomic_DNA"/>
</dbReference>
<feature type="compositionally biased region" description="Basic and acidic residues" evidence="1">
    <location>
        <begin position="67"/>
        <end position="80"/>
    </location>
</feature>
<reference evidence="2 3" key="1">
    <citation type="submission" date="2016-10" db="EMBL/GenBank/DDBJ databases">
        <title>Genome sequence of the ascomycete fungus Penicillium subrubescens.</title>
        <authorList>
            <person name="De Vries R.P."/>
            <person name="Peng M."/>
            <person name="Dilokpimol A."/>
            <person name="Hilden K."/>
            <person name="Makela M.R."/>
            <person name="Grigoriev I."/>
            <person name="Riley R."/>
            <person name="Granchi Z."/>
        </authorList>
    </citation>
    <scope>NUCLEOTIDE SEQUENCE [LARGE SCALE GENOMIC DNA]</scope>
    <source>
        <strain evidence="2 3">CBS 132785</strain>
    </source>
</reference>
<proteinExistence type="predicted"/>
<sequence>MTDELPKQQRHEETEIFQNISALLNAEEQEVDGENLSDDAASWPGRLEDMTRSQHSPAPHIQIQQSDKSDQEATKEAMKS</sequence>
<accession>A0A1Q5TC07</accession>
<dbReference type="STRING" id="1316194.A0A1Q5TC07"/>
<name>A0A1Q5TC07_9EURO</name>
<feature type="region of interest" description="Disordered" evidence="1">
    <location>
        <begin position="28"/>
        <end position="80"/>
    </location>
</feature>
<dbReference type="Proteomes" id="UP000186955">
    <property type="component" value="Unassembled WGS sequence"/>
</dbReference>
<dbReference type="AlphaFoldDB" id="A0A1Q5TC07"/>